<keyword evidence="3" id="KW-1185">Reference proteome</keyword>
<proteinExistence type="predicted"/>
<dbReference type="Proteomes" id="UP000240493">
    <property type="component" value="Unassembled WGS sequence"/>
</dbReference>
<dbReference type="AlphaFoldDB" id="A0A2T3Z5K6"/>
<evidence type="ECO:0008006" key="4">
    <source>
        <dbReference type="Google" id="ProtNLM"/>
    </source>
</evidence>
<reference evidence="2 3" key="1">
    <citation type="submission" date="2016-07" db="EMBL/GenBank/DDBJ databases">
        <title>Multiple horizontal gene transfer events from other fungi enriched the ability of initially mycotrophic Trichoderma (Ascomycota) to feed on dead plant biomass.</title>
        <authorList>
            <consortium name="DOE Joint Genome Institute"/>
            <person name="Aerts A."/>
            <person name="Atanasova L."/>
            <person name="Chenthamara K."/>
            <person name="Zhang J."/>
            <person name="Grujic M."/>
            <person name="Henrissat B."/>
            <person name="Kuo A."/>
            <person name="Salamov A."/>
            <person name="Lipzen A."/>
            <person name="Labutti K."/>
            <person name="Barry K."/>
            <person name="Miao Y."/>
            <person name="Rahimi M.J."/>
            <person name="Shen Q."/>
            <person name="Grigoriev I.V."/>
            <person name="Kubicek C.P."/>
            <person name="Druzhinina I.S."/>
        </authorList>
    </citation>
    <scope>NUCLEOTIDE SEQUENCE [LARGE SCALE GENOMIC DNA]</scope>
    <source>
        <strain evidence="2 3">CBS 433.97</strain>
    </source>
</reference>
<protein>
    <recommendedName>
        <fullName evidence="4">Secreted protein</fullName>
    </recommendedName>
</protein>
<feature type="signal peptide" evidence="1">
    <location>
        <begin position="1"/>
        <end position="24"/>
    </location>
</feature>
<keyword evidence="1" id="KW-0732">Signal</keyword>
<organism evidence="2 3">
    <name type="scientific">Trichoderma asperellum (strain ATCC 204424 / CBS 433.97 / NBRC 101777)</name>
    <dbReference type="NCBI Taxonomy" id="1042311"/>
    <lineage>
        <taxon>Eukaryota</taxon>
        <taxon>Fungi</taxon>
        <taxon>Dikarya</taxon>
        <taxon>Ascomycota</taxon>
        <taxon>Pezizomycotina</taxon>
        <taxon>Sordariomycetes</taxon>
        <taxon>Hypocreomycetidae</taxon>
        <taxon>Hypocreales</taxon>
        <taxon>Hypocreaceae</taxon>
        <taxon>Trichoderma</taxon>
    </lineage>
</organism>
<sequence length="142" mass="16010">MLVPVHHHLSISTAPFLWLRLASAAPSCICSSASWSAFPLRMLAPFRKADRRRLQPLCRFETATSSPKGELPLCSPVFKSQLAARLGAPLSWGRRDTGGQSTARYRAVGAFRAVRYRLQCREREQQQQQQQQQQHCALFCAI</sequence>
<gene>
    <name evidence="2" type="ORF">M441DRAFT_426246</name>
</gene>
<name>A0A2T3Z5K6_TRIA4</name>
<accession>A0A2T3Z5K6</accession>
<dbReference type="EMBL" id="KZ679263">
    <property type="protein sequence ID" value="PTB40077.1"/>
    <property type="molecule type" value="Genomic_DNA"/>
</dbReference>
<feature type="chain" id="PRO_5015426406" description="Secreted protein" evidence="1">
    <location>
        <begin position="25"/>
        <end position="142"/>
    </location>
</feature>
<evidence type="ECO:0000313" key="3">
    <source>
        <dbReference type="Proteomes" id="UP000240493"/>
    </source>
</evidence>
<evidence type="ECO:0000313" key="2">
    <source>
        <dbReference type="EMBL" id="PTB40077.1"/>
    </source>
</evidence>
<evidence type="ECO:0000256" key="1">
    <source>
        <dbReference type="SAM" id="SignalP"/>
    </source>
</evidence>